<dbReference type="Gene3D" id="1.10.238.10">
    <property type="entry name" value="EF-hand"/>
    <property type="match status" value="1"/>
</dbReference>
<dbReference type="InterPro" id="IPR002048">
    <property type="entry name" value="EF_hand_dom"/>
</dbReference>
<dbReference type="Proteomes" id="UP000016666">
    <property type="component" value="Chromosome 26"/>
</dbReference>
<dbReference type="GO" id="GO:0005615">
    <property type="term" value="C:extracellular space"/>
    <property type="evidence" value="ECO:0007669"/>
    <property type="project" value="TreeGrafter"/>
</dbReference>
<dbReference type="GO" id="GO:0071345">
    <property type="term" value="P:cellular response to cytokine stimulus"/>
    <property type="evidence" value="ECO:0007669"/>
    <property type="project" value="TreeGrafter"/>
</dbReference>
<evidence type="ECO:0000259" key="2">
    <source>
        <dbReference type="PROSITE" id="PS50222"/>
    </source>
</evidence>
<dbReference type="Pfam" id="PF01023">
    <property type="entry name" value="S_100"/>
    <property type="match status" value="1"/>
</dbReference>
<feature type="compositionally biased region" description="Basic and acidic residues" evidence="1">
    <location>
        <begin position="426"/>
        <end position="458"/>
    </location>
</feature>
<dbReference type="GO" id="GO:0005509">
    <property type="term" value="F:calcium ion binding"/>
    <property type="evidence" value="ECO:0007669"/>
    <property type="project" value="InterPro"/>
</dbReference>
<dbReference type="Ensembl" id="ENSAPLT00000034267.1">
    <property type="protein sequence ID" value="ENSAPLP00000020748.1"/>
    <property type="gene ID" value="ENSAPLG00000026701.1"/>
</dbReference>
<feature type="compositionally biased region" description="Basic and acidic residues" evidence="1">
    <location>
        <begin position="246"/>
        <end position="256"/>
    </location>
</feature>
<dbReference type="PANTHER" id="PTHR11639">
    <property type="entry name" value="S100 CALCIUM-BINDING PROTEIN"/>
    <property type="match status" value="1"/>
</dbReference>
<dbReference type="PROSITE" id="PS50222">
    <property type="entry name" value="EF_HAND_2"/>
    <property type="match status" value="1"/>
</dbReference>
<reference evidence="3 4" key="1">
    <citation type="submission" date="2017-10" db="EMBL/GenBank/DDBJ databases">
        <title>A new Pekin duck reference genome.</title>
        <authorList>
            <person name="Hou Z.-C."/>
            <person name="Zhou Z.-K."/>
            <person name="Zhu F."/>
            <person name="Hou S.-S."/>
        </authorList>
    </citation>
    <scope>NUCLEOTIDE SEQUENCE [LARGE SCALE GENOMIC DNA]</scope>
</reference>
<sequence length="458" mass="55148">MSHFLDSVSIIISTFCKHAKEDGDQSKLSRRRMKEFIQKEFADAIANPHDPQTIDKILQFLEWDGDGEIDFNEFLLLVFRVAKACYWYLQKGPCLLQKTKLVTSGKILQEPEIKNRGSHRQLQEEEPQTRETNRHPPCKPEPQRETRIQELETLEETESHHQQRTTQSRDDAKRSTRTRELIPQVHEKRSQEPSDQCNRQRRRQPPEQDRLEDLQHRKCGSSKARQPGPWVDERQNREGPQTEELADVKSHRHPCEPKLLPDQWSGHQPREPAIPAYDQRNHEPQNQQAVANGGRRSWPHEPKEADRRSHNWPRKHELLTEERSRYHLRELEQKELEQSSRQPCEPECLDSERPHQSYIEEPLELDKRYFEKCEQNEPDYEEEKEKEDETEYRETQRRRYQDQRSEEQHDADRNDRQLRTQQEGYESERTLRREYEQDGRRRHEAVRYERTRETTEVS</sequence>
<keyword evidence="4" id="KW-1185">Reference proteome</keyword>
<organism evidence="3 4">
    <name type="scientific">Anas platyrhynchos platyrhynchos</name>
    <name type="common">Northern mallard</name>
    <dbReference type="NCBI Taxonomy" id="8840"/>
    <lineage>
        <taxon>Eukaryota</taxon>
        <taxon>Metazoa</taxon>
        <taxon>Chordata</taxon>
        <taxon>Craniata</taxon>
        <taxon>Vertebrata</taxon>
        <taxon>Euteleostomi</taxon>
        <taxon>Archelosauria</taxon>
        <taxon>Archosauria</taxon>
        <taxon>Dinosauria</taxon>
        <taxon>Saurischia</taxon>
        <taxon>Theropoda</taxon>
        <taxon>Coelurosauria</taxon>
        <taxon>Aves</taxon>
        <taxon>Neognathae</taxon>
        <taxon>Galloanserae</taxon>
        <taxon>Anseriformes</taxon>
        <taxon>Anatidae</taxon>
        <taxon>Anatinae</taxon>
        <taxon>Anas</taxon>
    </lineage>
</organism>
<proteinExistence type="predicted"/>
<feature type="compositionally biased region" description="Basic and acidic residues" evidence="1">
    <location>
        <begin position="298"/>
        <end position="338"/>
    </location>
</feature>
<reference evidence="3" key="2">
    <citation type="submission" date="2025-08" db="UniProtKB">
        <authorList>
            <consortium name="Ensembl"/>
        </authorList>
    </citation>
    <scope>IDENTIFICATION</scope>
</reference>
<feature type="compositionally biased region" description="Basic and acidic residues" evidence="1">
    <location>
        <begin position="392"/>
        <end position="418"/>
    </location>
</feature>
<dbReference type="GO" id="GO:1902808">
    <property type="term" value="P:positive regulation of cell cycle G1/S phase transition"/>
    <property type="evidence" value="ECO:0007669"/>
    <property type="project" value="TreeGrafter"/>
</dbReference>
<accession>A0A493T4W8</accession>
<dbReference type="GeneTree" id="ENSGT00940000154467"/>
<dbReference type="GO" id="GO:0048306">
    <property type="term" value="F:calcium-dependent protein binding"/>
    <property type="evidence" value="ECO:0007669"/>
    <property type="project" value="TreeGrafter"/>
</dbReference>
<name>A0A493T4W8_ANAPP</name>
<dbReference type="CDD" id="cd00213">
    <property type="entry name" value="S-100"/>
    <property type="match status" value="1"/>
</dbReference>
<dbReference type="InterPro" id="IPR011992">
    <property type="entry name" value="EF-hand-dom_pair"/>
</dbReference>
<protein>
    <recommendedName>
        <fullName evidence="2">EF-hand domain-containing protein</fullName>
    </recommendedName>
</protein>
<dbReference type="InterPro" id="IPR013787">
    <property type="entry name" value="S100_Ca-bd_sub"/>
</dbReference>
<feature type="compositionally biased region" description="Basic and acidic residues" evidence="1">
    <location>
        <begin position="204"/>
        <end position="216"/>
    </location>
</feature>
<evidence type="ECO:0000256" key="1">
    <source>
        <dbReference type="SAM" id="MobiDB-lite"/>
    </source>
</evidence>
<dbReference type="OMA" id="THEREPR"/>
<feature type="compositionally biased region" description="Basic and acidic residues" evidence="1">
    <location>
        <begin position="157"/>
        <end position="192"/>
    </location>
</feature>
<dbReference type="PANTHER" id="PTHR11639:SF26">
    <property type="entry name" value="CORNULIN"/>
    <property type="match status" value="1"/>
</dbReference>
<feature type="region of interest" description="Disordered" evidence="1">
    <location>
        <begin position="112"/>
        <end position="458"/>
    </location>
</feature>
<reference evidence="3" key="3">
    <citation type="submission" date="2025-09" db="UniProtKB">
        <authorList>
            <consortium name="Ensembl"/>
        </authorList>
    </citation>
    <scope>IDENTIFICATION</scope>
</reference>
<dbReference type="GO" id="GO:0051896">
    <property type="term" value="P:regulation of phosphatidylinositol 3-kinase/protein kinase B signal transduction"/>
    <property type="evidence" value="ECO:0007669"/>
    <property type="project" value="TreeGrafter"/>
</dbReference>
<dbReference type="SMART" id="SM01394">
    <property type="entry name" value="S_100"/>
    <property type="match status" value="1"/>
</dbReference>
<dbReference type="AlphaFoldDB" id="A0A493T4W8"/>
<feature type="compositionally biased region" description="Basic and acidic residues" evidence="1">
    <location>
        <begin position="112"/>
        <end position="134"/>
    </location>
</feature>
<feature type="compositionally biased region" description="Acidic residues" evidence="1">
    <location>
        <begin position="376"/>
        <end position="391"/>
    </location>
</feature>
<dbReference type="STRING" id="8840.ENSAPLP00000020748"/>
<evidence type="ECO:0000313" key="3">
    <source>
        <dbReference type="Ensembl" id="ENSAPLP00000020748.1"/>
    </source>
</evidence>
<feature type="compositionally biased region" description="Basic and acidic residues" evidence="1">
    <location>
        <begin position="141"/>
        <end position="150"/>
    </location>
</feature>
<evidence type="ECO:0000313" key="4">
    <source>
        <dbReference type="Proteomes" id="UP000016666"/>
    </source>
</evidence>
<dbReference type="SUPFAM" id="SSF47473">
    <property type="entry name" value="EF-hand"/>
    <property type="match status" value="1"/>
</dbReference>
<dbReference type="GO" id="GO:0046914">
    <property type="term" value="F:transition metal ion binding"/>
    <property type="evidence" value="ECO:0007669"/>
    <property type="project" value="InterPro"/>
</dbReference>
<dbReference type="InterPro" id="IPR034325">
    <property type="entry name" value="S-100_dom"/>
</dbReference>
<feature type="compositionally biased region" description="Basic and acidic residues" evidence="1">
    <location>
        <begin position="364"/>
        <end position="375"/>
    </location>
</feature>
<feature type="domain" description="EF-hand" evidence="2">
    <location>
        <begin position="49"/>
        <end position="84"/>
    </location>
</feature>